<dbReference type="CDD" id="cd06558">
    <property type="entry name" value="crotonase-like"/>
    <property type="match status" value="1"/>
</dbReference>
<dbReference type="InterPro" id="IPR029045">
    <property type="entry name" value="ClpP/crotonase-like_dom_sf"/>
</dbReference>
<gene>
    <name evidence="3" type="ORF">SAMN05421762_1296</name>
</gene>
<dbReference type="Gene3D" id="3.40.50.12780">
    <property type="entry name" value="N-terminal domain of ligase-like"/>
    <property type="match status" value="1"/>
</dbReference>
<evidence type="ECO:0000313" key="3">
    <source>
        <dbReference type="EMBL" id="SFC54668.1"/>
    </source>
</evidence>
<keyword evidence="4" id="KW-1185">Reference proteome</keyword>
<evidence type="ECO:0000313" key="4">
    <source>
        <dbReference type="Proteomes" id="UP000231644"/>
    </source>
</evidence>
<accession>A0A1I1K7F7</accession>
<feature type="domain" description="AMP-binding enzyme C-terminal" evidence="2">
    <location>
        <begin position="478"/>
        <end position="553"/>
    </location>
</feature>
<evidence type="ECO:0000259" key="1">
    <source>
        <dbReference type="Pfam" id="PF00501"/>
    </source>
</evidence>
<evidence type="ECO:0000259" key="2">
    <source>
        <dbReference type="Pfam" id="PF13193"/>
    </source>
</evidence>
<dbReference type="InterPro" id="IPR000873">
    <property type="entry name" value="AMP-dep_synth/lig_dom"/>
</dbReference>
<dbReference type="STRING" id="517719.SAMN05421762_1296"/>
<dbReference type="PANTHER" id="PTHR43201">
    <property type="entry name" value="ACYL-COA SYNTHETASE"/>
    <property type="match status" value="1"/>
</dbReference>
<keyword evidence="3" id="KW-0436">Ligase</keyword>
<name>A0A1I1K7F7_9RHOB</name>
<dbReference type="Proteomes" id="UP000231644">
    <property type="component" value="Unassembled WGS sequence"/>
</dbReference>
<dbReference type="InterPro" id="IPR020845">
    <property type="entry name" value="AMP-binding_CS"/>
</dbReference>
<feature type="domain" description="AMP-dependent synthetase/ligase" evidence="1">
    <location>
        <begin position="41"/>
        <end position="426"/>
    </location>
</feature>
<proteinExistence type="predicted"/>
<dbReference type="InterPro" id="IPR001753">
    <property type="entry name" value="Enoyl-CoA_hydra/iso"/>
</dbReference>
<dbReference type="InterPro" id="IPR018376">
    <property type="entry name" value="Enoyl-CoA_hyd/isom_CS"/>
</dbReference>
<dbReference type="Pfam" id="PF00501">
    <property type="entry name" value="AMP-binding"/>
    <property type="match status" value="1"/>
</dbReference>
<sequence>MPALRTTRPIRPVTGIDDIRAIEALPYDQAVPARNLHDLLRATAQDGGDRPALTVLNGPDPDDIGLSLTHAGLLGAVTQAANLFHQLGLRANPGEKHGVAAFLTPTLPLMPVLHLGAQIAGVASTLNYLLNRDTLVDLLRAENARLLIVPAPDLDSLCWDKAQGLLRDVPGLDRILVIGATGPLPDGFTALEPLLEAQSPDALDFAPTQDRDTVCALFHTGGTTGRPKLVPLTHGNQIHAAFAFGQVFGYDRSDTVLNGFPFFHVGGTMTVGLSVLAAGGHMVVPSPYALRPPQVITGYWHLAEALGATIVSGVPTSLAAMAAAWTPGRDLSRIRMAVTGGAVLPAAVGDRFRQVTGIPIHETYGMTETSAAIAFTPGAAPPVPGSVGLRPPYSETRILRITDNIPCAPGESGLVQVRGPQVFPGYADPRDTKGVLDADGWLSTGDVGYLTDDERLVLTGREKDLIVRSGHNIDPAAIEDVANALPGVEISAAVGMPDQYAGEVPVLFVVPRDGQAFDLAALHQQLEDGLHEPPARPRRILQIDALPVTAVGKIFKPALRDLAIAEKLRLEVAEHCSPGASVDVRVTQDAQKRLCVQALVADADAEGQAALAQALAPLPQSYAILPACVDLTTDGPIATLTLNRPAQLNAASQALMWSLDHRLTQLAVRDDLRAAILTGAGRAFCAGGDLREFDAARAEGDSRLADTLAYNQRIISRIAELPMPVIGAVNGTAVAGGLEMLLACDIVLAADSARIGDGHARYGIVPTGGATARLPDRIGPMRAAHLFLTADLIDAATARDWGLVTEVLPDAALMPRARTLAQEIAARSPETLRALRRLTAPDARARPLDDRLRAERDAFCIHLQGRDLTEGLRAFNEKRAPNWDAPYTEH</sequence>
<dbReference type="Gene3D" id="3.90.226.10">
    <property type="entry name" value="2-enoyl-CoA Hydratase, Chain A, domain 1"/>
    <property type="match status" value="1"/>
</dbReference>
<dbReference type="AlphaFoldDB" id="A0A1I1K7F7"/>
<dbReference type="InterPro" id="IPR042099">
    <property type="entry name" value="ANL_N_sf"/>
</dbReference>
<dbReference type="PANTHER" id="PTHR43201:SF32">
    <property type="entry name" value="2-SUCCINYLBENZOATE--COA LIGASE, CHLOROPLASTIC_PEROXISOMAL"/>
    <property type="match status" value="1"/>
</dbReference>
<protein>
    <submittedName>
        <fullName evidence="3">Acyl-CoA synthetase (AMP-forming)/AMP-acid ligase II</fullName>
    </submittedName>
</protein>
<dbReference type="GO" id="GO:0031956">
    <property type="term" value="F:medium-chain fatty acid-CoA ligase activity"/>
    <property type="evidence" value="ECO:0007669"/>
    <property type="project" value="TreeGrafter"/>
</dbReference>
<dbReference type="RefSeq" id="WP_093490889.1">
    <property type="nucleotide sequence ID" value="NZ_FNZG01000003.1"/>
</dbReference>
<organism evidence="3 4">
    <name type="scientific">Pseudooceanicola nitratireducens</name>
    <dbReference type="NCBI Taxonomy" id="517719"/>
    <lineage>
        <taxon>Bacteria</taxon>
        <taxon>Pseudomonadati</taxon>
        <taxon>Pseudomonadota</taxon>
        <taxon>Alphaproteobacteria</taxon>
        <taxon>Rhodobacterales</taxon>
        <taxon>Paracoccaceae</taxon>
        <taxon>Pseudooceanicola</taxon>
    </lineage>
</organism>
<dbReference type="SUPFAM" id="SSF52096">
    <property type="entry name" value="ClpP/crotonase"/>
    <property type="match status" value="1"/>
</dbReference>
<dbReference type="InterPro" id="IPR025110">
    <property type="entry name" value="AMP-bd_C"/>
</dbReference>
<dbReference type="SUPFAM" id="SSF56801">
    <property type="entry name" value="Acetyl-CoA synthetase-like"/>
    <property type="match status" value="1"/>
</dbReference>
<dbReference type="GO" id="GO:0006631">
    <property type="term" value="P:fatty acid metabolic process"/>
    <property type="evidence" value="ECO:0007669"/>
    <property type="project" value="TreeGrafter"/>
</dbReference>
<dbReference type="InterPro" id="IPR045851">
    <property type="entry name" value="AMP-bd_C_sf"/>
</dbReference>
<dbReference type="Pfam" id="PF13193">
    <property type="entry name" value="AMP-binding_C"/>
    <property type="match status" value="1"/>
</dbReference>
<dbReference type="EMBL" id="FOLX01000001">
    <property type="protein sequence ID" value="SFC54668.1"/>
    <property type="molecule type" value="Genomic_DNA"/>
</dbReference>
<dbReference type="PROSITE" id="PS00455">
    <property type="entry name" value="AMP_BINDING"/>
    <property type="match status" value="1"/>
</dbReference>
<reference evidence="3 4" key="1">
    <citation type="submission" date="2016-10" db="EMBL/GenBank/DDBJ databases">
        <authorList>
            <person name="de Groot N.N."/>
        </authorList>
    </citation>
    <scope>NUCLEOTIDE SEQUENCE [LARGE SCALE GENOMIC DNA]</scope>
    <source>
        <strain evidence="3 4">DSM 29619</strain>
    </source>
</reference>
<dbReference type="PROSITE" id="PS00166">
    <property type="entry name" value="ENOYL_COA_HYDRATASE"/>
    <property type="match status" value="1"/>
</dbReference>
<dbReference type="Pfam" id="PF00378">
    <property type="entry name" value="ECH_1"/>
    <property type="match status" value="1"/>
</dbReference>
<dbReference type="Gene3D" id="3.30.300.30">
    <property type="match status" value="1"/>
</dbReference>